<dbReference type="GO" id="GO:0005783">
    <property type="term" value="C:endoplasmic reticulum"/>
    <property type="evidence" value="ECO:0007669"/>
    <property type="project" value="TreeGrafter"/>
</dbReference>
<dbReference type="InterPro" id="IPR036770">
    <property type="entry name" value="Ankyrin_rpt-contain_sf"/>
</dbReference>
<dbReference type="GO" id="GO:0004620">
    <property type="term" value="F:phospholipase activity"/>
    <property type="evidence" value="ECO:0007669"/>
    <property type="project" value="TreeGrafter"/>
</dbReference>
<dbReference type="OrthoDB" id="544977at2759"/>
<organism evidence="1 2">
    <name type="scientific">Edaphochlamys debaryana</name>
    <dbReference type="NCBI Taxonomy" id="47281"/>
    <lineage>
        <taxon>Eukaryota</taxon>
        <taxon>Viridiplantae</taxon>
        <taxon>Chlorophyta</taxon>
        <taxon>core chlorophytes</taxon>
        <taxon>Chlorophyceae</taxon>
        <taxon>CS clade</taxon>
        <taxon>Chlamydomonadales</taxon>
        <taxon>Chlamydomonadales incertae sedis</taxon>
        <taxon>Edaphochlamys</taxon>
    </lineage>
</organism>
<reference evidence="1" key="1">
    <citation type="journal article" date="2020" name="bioRxiv">
        <title>Comparative genomics of Chlamydomonas.</title>
        <authorList>
            <person name="Craig R.J."/>
            <person name="Hasan A.R."/>
            <person name="Ness R.W."/>
            <person name="Keightley P.D."/>
        </authorList>
    </citation>
    <scope>NUCLEOTIDE SEQUENCE</scope>
    <source>
        <strain evidence="1">CCAP 11/70</strain>
    </source>
</reference>
<evidence type="ECO:0000313" key="2">
    <source>
        <dbReference type="Proteomes" id="UP000612055"/>
    </source>
</evidence>
<dbReference type="Gene3D" id="1.25.40.20">
    <property type="entry name" value="Ankyrin repeat-containing domain"/>
    <property type="match status" value="1"/>
</dbReference>
<dbReference type="Proteomes" id="UP000612055">
    <property type="component" value="Unassembled WGS sequence"/>
</dbReference>
<dbReference type="AlphaFoldDB" id="A0A836C524"/>
<name>A0A836C524_9CHLO</name>
<accession>A0A836C524</accession>
<dbReference type="GO" id="GO:0030149">
    <property type="term" value="P:sphingolipid catabolic process"/>
    <property type="evidence" value="ECO:0007669"/>
    <property type="project" value="TreeGrafter"/>
</dbReference>
<sequence length="573" mass="62531">MLLRSRTKGQTCQLPAVLRPAPVRAAPVRPAPVRPARQDQSTGALLSGLPTEVADSIFKQLSSSELACLRPVNRATAVRLQQHKTIHLSHPVPHWAFVERWGAPEAFEGLNGEQRSQVVLLTAASNSVDNLKVALAMAPKGERPPWDAWRRGESLIKAAAKAGAGDPCRWLAQEYRGSPHTLLHVMAAASQRTACEEILQPQRLWPPEYKEGLPRAIMVAAWGAACGGHLLLTEWLLAIAVMRPVCHEYEDPRQWGPVALILAAAKGEDLATLQRCYAENTVSSPSQWMPWGLPSYSPLAAALSSPTSDWRDKAEWLVAQGHAPHADAYMAIAESCGSGAPERFAWLLERRCGPESRAINSAIRAGNVAGVEWLLARGVKPYLERDWYQYIFQNTGPLAAAVMGGHVGVLQALKEGGLLSDLGTGKELLRLAARAGISSVVQWTLESFTFQRQRRLCWSDFEVVAAAGFVESLRRLHQLDCPMRPKAWSAAMFSGRAAEIVKLLAEWGCAVPDTGAPYVEAIRRKAWSALPLLRGFRVPLGPNPEELIAKAKRAKAPAGSLKWLSKAGRRAAK</sequence>
<keyword evidence="2" id="KW-1185">Reference proteome</keyword>
<evidence type="ECO:0000313" key="1">
    <source>
        <dbReference type="EMBL" id="KAG2500786.1"/>
    </source>
</evidence>
<dbReference type="SUPFAM" id="SSF48403">
    <property type="entry name" value="Ankyrin repeat"/>
    <property type="match status" value="1"/>
</dbReference>
<dbReference type="PANTHER" id="PTHR12393:SF6">
    <property type="entry name" value="SPHINGOMYELIN PHOSPHODIESTERASE 2"/>
    <property type="match status" value="1"/>
</dbReference>
<dbReference type="GO" id="GO:0071944">
    <property type="term" value="C:cell periphery"/>
    <property type="evidence" value="ECO:0007669"/>
    <property type="project" value="TreeGrafter"/>
</dbReference>
<gene>
    <name evidence="1" type="ORF">HYH03_001548</name>
</gene>
<dbReference type="PANTHER" id="PTHR12393">
    <property type="entry name" value="SPHINGOMYELIN PHOSPHODIESTERASE RELATED"/>
    <property type="match status" value="1"/>
</dbReference>
<comment type="caution">
    <text evidence="1">The sequence shown here is derived from an EMBL/GenBank/DDBJ whole genome shotgun (WGS) entry which is preliminary data.</text>
</comment>
<proteinExistence type="predicted"/>
<dbReference type="GO" id="GO:0046513">
    <property type="term" value="P:ceramide biosynthetic process"/>
    <property type="evidence" value="ECO:0007669"/>
    <property type="project" value="TreeGrafter"/>
</dbReference>
<protein>
    <recommendedName>
        <fullName evidence="3">F-box domain-containing protein</fullName>
    </recommendedName>
</protein>
<dbReference type="EMBL" id="JAEHOE010000003">
    <property type="protein sequence ID" value="KAG2500786.1"/>
    <property type="molecule type" value="Genomic_DNA"/>
</dbReference>
<evidence type="ECO:0008006" key="3">
    <source>
        <dbReference type="Google" id="ProtNLM"/>
    </source>
</evidence>
<dbReference type="GO" id="GO:0016020">
    <property type="term" value="C:membrane"/>
    <property type="evidence" value="ECO:0007669"/>
    <property type="project" value="TreeGrafter"/>
</dbReference>